<protein>
    <submittedName>
        <fullName evidence="5">Putative ubiquitin-conjugating enzyme</fullName>
    </submittedName>
</protein>
<accession>A0A2M4B9Q3</accession>
<feature type="region of interest" description="Disordered" evidence="3">
    <location>
        <begin position="1"/>
        <end position="81"/>
    </location>
</feature>
<proteinExistence type="predicted"/>
<sequence length="1343" mass="149902">MEKVKSVERAAIIKSRPSSEQKNGGPPVNSDGTAPVRVRQQQQQQTAAPQSKVAQQDREDETPRSRRGVDHESESDDGGDLENQYFYEDEICCFNSKTGHIKFGLVIENYDESEEETTPEEDALKRGEIRACWHPEGYDEIIKQRKVGLVDRTLMPGDVVRRMVPGLDTQRGYCHEITVRADVRIIGTKYVVRNVASDRLRPLLSMPKDNAVCLDSWVGSTKQITEKLVLKSSCGSLVEICPVNDLCLLRDPNVRHRAGFFSETLFYPGQQLVGPMSELVNGKWLTTSNEMKYSRKNWTLERKFTVQSVELQGVTVHWQCKVASEELEKELENGGLQQPPDYVTGEDLKRLKKLNLFESCMLQINDKNYLKLEESDVICLKSAWRKEMTNRYRQLVQPAPEKYDNVTVTKPPEEQDPKDSNGGRGNKPLSDASSKEHTGKLSVRSARKATETVAESDEWETDGGEDEGNQSDGAASSCSAQTPKSSPKKCSPATKRHRRLRRKQAPAVDRFPAAGDEVVTEALVVYSTATVVWQDGTIETGISSTELRPIHHLDDHEFFPGDFVLAGNTDPAANPSFRDYGVIQQVDHRGRTARVKWFSTYTSSAEPQPTYSGETEVSVYDLKDHPDFQYRPGTIVIRVANFASEEDVGTPAAGQVVDNYTNGMVKVWWVDGRVSMCWPQDIFEVGQYDGENNFWGSIDSDNNSWETEDETSEFGDSSAPVPLVPKSMLAENLERARVAIGRLEEMFIINPFVQNQEIMHKLMLVYKKCRNLDRLMKTNFFHEEHFMGLVERVRKSNNQTTAERVQDQKNRLFNENPSQTAVGTPKTPTTPTAAAFETVEPGGELRHESTPKVNREPFFSPSPIADSAVTSAKDKMNAAVAAALATSPAGANDSACLFNMQLDYVNVYMNMNDDLNNTSSVFDLVASDDGDQGVETDEAHDANEKCVPAKLCSLLKTQLRKVLEVINARYSMECVLKEIVTIVEMQAPSSSQPVSPLAATPNSPEAPSEVTTPSMVEGSEAALIAADPVPPERFQILESAPTSHKYHLTVFQTSNAQSFYKAVQREHWLLRTGLPPGVWVRSFEDRLDLLSVMIEGPKRTPYEGGLFLFDVQLGMDYPRKPPLCHYISYCSDRLNPNLYEDGKVCVSLLGTWSGRGSELWSSTSTLLQVIVSIQGLILVAEPYFNEAGYEKLRGSQQGKENSRMYNEMVLLKLLQSMTKLMSNPPELFREEILSHFRTSGQAMHQRIKSWMEMSNDYQRRASTSDEKDEPGAILTPTDSQSTIGTTCTASSKVDSVTQGTVNGDSVAEPDFPLIPASRGFCLTLIGLLDTFQKQLQQLPAAGQ</sequence>
<dbReference type="SMART" id="SM00212">
    <property type="entry name" value="UBCc"/>
    <property type="match status" value="1"/>
</dbReference>
<evidence type="ECO:0000256" key="2">
    <source>
        <dbReference type="ARBA" id="ARBA00022786"/>
    </source>
</evidence>
<dbReference type="InterPro" id="IPR000608">
    <property type="entry name" value="UBC"/>
</dbReference>
<feature type="compositionally biased region" description="Basic and acidic residues" evidence="3">
    <location>
        <begin position="411"/>
        <end position="421"/>
    </location>
</feature>
<dbReference type="InterPro" id="IPR057733">
    <property type="entry name" value="UBE2O-like_SH3-B"/>
</dbReference>
<dbReference type="Pfam" id="PF23046">
    <property type="entry name" value="tSH3-B_UBE2O"/>
    <property type="match status" value="1"/>
</dbReference>
<organism evidence="5">
    <name type="scientific">Anopheles marajoara</name>
    <dbReference type="NCBI Taxonomy" id="58244"/>
    <lineage>
        <taxon>Eukaryota</taxon>
        <taxon>Metazoa</taxon>
        <taxon>Ecdysozoa</taxon>
        <taxon>Arthropoda</taxon>
        <taxon>Hexapoda</taxon>
        <taxon>Insecta</taxon>
        <taxon>Pterygota</taxon>
        <taxon>Neoptera</taxon>
        <taxon>Endopterygota</taxon>
        <taxon>Diptera</taxon>
        <taxon>Nematocera</taxon>
        <taxon>Culicoidea</taxon>
        <taxon>Culicidae</taxon>
        <taxon>Anophelinae</taxon>
        <taxon>Anopheles</taxon>
    </lineage>
</organism>
<feature type="region of interest" description="Disordered" evidence="3">
    <location>
        <begin position="395"/>
        <end position="506"/>
    </location>
</feature>
<dbReference type="PANTHER" id="PTHR46116">
    <property type="entry name" value="(E3-INDEPENDENT) E2 UBIQUITIN-CONJUGATING ENZYME"/>
    <property type="match status" value="1"/>
</dbReference>
<feature type="compositionally biased region" description="Basic and acidic residues" evidence="3">
    <location>
        <begin position="55"/>
        <end position="72"/>
    </location>
</feature>
<feature type="region of interest" description="Disordered" evidence="3">
    <location>
        <begin position="990"/>
        <end position="1012"/>
    </location>
</feature>
<dbReference type="PANTHER" id="PTHR46116:SF15">
    <property type="entry name" value="(E3-INDEPENDENT) E2 UBIQUITIN-CONJUGATING ENZYME"/>
    <property type="match status" value="1"/>
</dbReference>
<dbReference type="Pfam" id="PF00179">
    <property type="entry name" value="UQ_con"/>
    <property type="match status" value="1"/>
</dbReference>
<evidence type="ECO:0000256" key="1">
    <source>
        <dbReference type="ARBA" id="ARBA00022679"/>
    </source>
</evidence>
<evidence type="ECO:0000259" key="4">
    <source>
        <dbReference type="PROSITE" id="PS50127"/>
    </source>
</evidence>
<dbReference type="Pfam" id="PF23043">
    <property type="entry name" value="SH3-B_UBE2O"/>
    <property type="match status" value="1"/>
</dbReference>
<dbReference type="SUPFAM" id="SSF54495">
    <property type="entry name" value="UBC-like"/>
    <property type="match status" value="1"/>
</dbReference>
<feature type="region of interest" description="Disordered" evidence="3">
    <location>
        <begin position="1258"/>
        <end position="1283"/>
    </location>
</feature>
<evidence type="ECO:0000313" key="5">
    <source>
        <dbReference type="EMBL" id="MBW49756.1"/>
    </source>
</evidence>
<feature type="domain" description="UBC core" evidence="4">
    <location>
        <begin position="1058"/>
        <end position="1218"/>
    </location>
</feature>
<dbReference type="Gene3D" id="3.10.110.10">
    <property type="entry name" value="Ubiquitin Conjugating Enzyme"/>
    <property type="match status" value="1"/>
</dbReference>
<keyword evidence="1" id="KW-0808">Transferase</keyword>
<keyword evidence="2" id="KW-0833">Ubl conjugation pathway</keyword>
<dbReference type="Pfam" id="PF23044">
    <property type="entry name" value="SH3-C_UBE2O"/>
    <property type="match status" value="1"/>
</dbReference>
<dbReference type="CDD" id="cd23837">
    <property type="entry name" value="UBCc_UBE2O"/>
    <property type="match status" value="1"/>
</dbReference>
<dbReference type="PROSITE" id="PS50127">
    <property type="entry name" value="UBC_2"/>
    <property type="match status" value="1"/>
</dbReference>
<reference evidence="5" key="1">
    <citation type="submission" date="2018-01" db="EMBL/GenBank/DDBJ databases">
        <title>An insight into the sialome of Amazonian anophelines.</title>
        <authorList>
            <person name="Ribeiro J.M."/>
            <person name="Scarpassa V."/>
            <person name="Calvo E."/>
        </authorList>
    </citation>
    <scope>NUCLEOTIDE SEQUENCE</scope>
    <source>
        <tissue evidence="5">Salivary glands</tissue>
    </source>
</reference>
<dbReference type="InterPro" id="IPR057734">
    <property type="entry name" value="UBE2O-like_SH3-C"/>
</dbReference>
<dbReference type="FunFam" id="3.10.110.10:FF:000136">
    <property type="entry name" value="Predicted protein"/>
    <property type="match status" value="1"/>
</dbReference>
<feature type="compositionally biased region" description="Acidic residues" evidence="3">
    <location>
        <begin position="454"/>
        <end position="469"/>
    </location>
</feature>
<feature type="compositionally biased region" description="Low complexity" evidence="3">
    <location>
        <begin position="33"/>
        <end position="50"/>
    </location>
</feature>
<feature type="compositionally biased region" description="Polar residues" evidence="3">
    <location>
        <begin position="470"/>
        <end position="485"/>
    </location>
</feature>
<dbReference type="InterPro" id="IPR016135">
    <property type="entry name" value="UBQ-conjugating_enzyme/RWD"/>
</dbReference>
<feature type="compositionally biased region" description="Basic residues" evidence="3">
    <location>
        <begin position="494"/>
        <end position="504"/>
    </location>
</feature>
<dbReference type="EMBL" id="GGFJ01000615">
    <property type="protein sequence ID" value="MBW49756.1"/>
    <property type="molecule type" value="Transcribed_RNA"/>
</dbReference>
<feature type="compositionally biased region" description="Basic and acidic residues" evidence="3">
    <location>
        <begin position="843"/>
        <end position="855"/>
    </location>
</feature>
<evidence type="ECO:0000256" key="3">
    <source>
        <dbReference type="SAM" id="MobiDB-lite"/>
    </source>
</evidence>
<dbReference type="InterPro" id="IPR057735">
    <property type="entry name" value="UBE2O-like_tSH3-B"/>
</dbReference>
<feature type="region of interest" description="Disordered" evidence="3">
    <location>
        <begin position="840"/>
        <end position="859"/>
    </location>
</feature>
<name>A0A2M4B9Q3_9DIPT</name>
<dbReference type="GO" id="GO:0061631">
    <property type="term" value="F:ubiquitin conjugating enzyme activity"/>
    <property type="evidence" value="ECO:0007669"/>
    <property type="project" value="TreeGrafter"/>
</dbReference>